<evidence type="ECO:0000256" key="6">
    <source>
        <dbReference type="ARBA" id="ARBA00018392"/>
    </source>
</evidence>
<proteinExistence type="inferred from homology"/>
<reference evidence="13 14" key="1">
    <citation type="submission" date="2016-03" db="EMBL/GenBank/DDBJ databases">
        <title>Draft Genome Sequence of the Strain BR 10245 (Bradyrhizobium sp.) isolated from nodules of Centrolobium paraense.</title>
        <authorList>
            <person name="Simoes-Araujo J.L.Sr."/>
            <person name="Barauna A.C."/>
            <person name="Silva K."/>
            <person name="Zilli J.E."/>
        </authorList>
    </citation>
    <scope>NUCLEOTIDE SEQUENCE [LARGE SCALE GENOMIC DNA]</scope>
    <source>
        <strain evidence="13 14">BR 10245</strain>
    </source>
</reference>
<keyword evidence="8" id="KW-0378">Hydrolase</keyword>
<dbReference type="PROSITE" id="PS50035">
    <property type="entry name" value="PLD"/>
    <property type="match status" value="1"/>
</dbReference>
<evidence type="ECO:0000256" key="3">
    <source>
        <dbReference type="ARBA" id="ARBA00004613"/>
    </source>
</evidence>
<organism evidence="13 14">
    <name type="scientific">Bradyrhizobium centrolobii</name>
    <dbReference type="NCBI Taxonomy" id="1505087"/>
    <lineage>
        <taxon>Bacteria</taxon>
        <taxon>Pseudomonadati</taxon>
        <taxon>Pseudomonadota</taxon>
        <taxon>Alphaproteobacteria</taxon>
        <taxon>Hyphomicrobiales</taxon>
        <taxon>Nitrobacteraceae</taxon>
        <taxon>Bradyrhizobium</taxon>
    </lineage>
</organism>
<dbReference type="GO" id="GO:0005576">
    <property type="term" value="C:extracellular region"/>
    <property type="evidence" value="ECO:0007669"/>
    <property type="project" value="UniProtKB-SubCell"/>
</dbReference>
<comment type="catalytic activity">
    <reaction evidence="1">
        <text>a 1,2-diacyl-sn-glycero-3-phosphocholine + H2O = a 1,2-diacyl-sn-glycero-3-phosphate + choline + H(+)</text>
        <dbReference type="Rhea" id="RHEA:14445"/>
        <dbReference type="ChEBI" id="CHEBI:15354"/>
        <dbReference type="ChEBI" id="CHEBI:15377"/>
        <dbReference type="ChEBI" id="CHEBI:15378"/>
        <dbReference type="ChEBI" id="CHEBI:57643"/>
        <dbReference type="ChEBI" id="CHEBI:58608"/>
        <dbReference type="EC" id="3.1.4.4"/>
    </reaction>
</comment>
<evidence type="ECO:0000256" key="8">
    <source>
        <dbReference type="ARBA" id="ARBA00022801"/>
    </source>
</evidence>
<protein>
    <recommendedName>
        <fullName evidence="6">Phospholipase D</fullName>
        <ecNumber evidence="5">3.1.4.4</ecNumber>
    </recommendedName>
    <alternativeName>
        <fullName evidence="11">Choline phosphatase</fullName>
    </alternativeName>
</protein>
<evidence type="ECO:0000313" key="13">
    <source>
        <dbReference type="EMBL" id="OAF06699.1"/>
    </source>
</evidence>
<comment type="subcellular location">
    <subcellularLocation>
        <location evidence="3">Secreted</location>
    </subcellularLocation>
</comment>
<gene>
    <name evidence="13" type="ORF">AYJ54_19465</name>
</gene>
<dbReference type="SUPFAM" id="SSF56024">
    <property type="entry name" value="Phospholipase D/nuclease"/>
    <property type="match status" value="2"/>
</dbReference>
<accession>A0A176YLN9</accession>
<evidence type="ECO:0000256" key="11">
    <source>
        <dbReference type="ARBA" id="ARBA00029594"/>
    </source>
</evidence>
<name>A0A176YLN9_9BRAD</name>
<keyword evidence="14" id="KW-1185">Reference proteome</keyword>
<evidence type="ECO:0000256" key="4">
    <source>
        <dbReference type="ARBA" id="ARBA00008664"/>
    </source>
</evidence>
<dbReference type="InterPro" id="IPR051406">
    <property type="entry name" value="PLD_domain"/>
</dbReference>
<dbReference type="AlphaFoldDB" id="A0A176YLN9"/>
<dbReference type="EMBL" id="LUUB01000074">
    <property type="protein sequence ID" value="OAF06699.1"/>
    <property type="molecule type" value="Genomic_DNA"/>
</dbReference>
<evidence type="ECO:0000259" key="12">
    <source>
        <dbReference type="PROSITE" id="PS50035"/>
    </source>
</evidence>
<keyword evidence="7" id="KW-0964">Secreted</keyword>
<dbReference type="PANTHER" id="PTHR43856:SF1">
    <property type="entry name" value="MITOCHONDRIAL CARDIOLIPIN HYDROLASE"/>
    <property type="match status" value="1"/>
</dbReference>
<dbReference type="STRING" id="1505087.AYJ54_19465"/>
<comment type="function">
    <text evidence="2">Could be a virulence factor.</text>
</comment>
<evidence type="ECO:0000256" key="5">
    <source>
        <dbReference type="ARBA" id="ARBA00012027"/>
    </source>
</evidence>
<dbReference type="InterPro" id="IPR025202">
    <property type="entry name" value="PLD-like_dom"/>
</dbReference>
<evidence type="ECO:0000313" key="14">
    <source>
        <dbReference type="Proteomes" id="UP000076959"/>
    </source>
</evidence>
<feature type="domain" description="PLD phosphodiesterase" evidence="12">
    <location>
        <begin position="517"/>
        <end position="548"/>
    </location>
</feature>
<dbReference type="GO" id="GO:0016042">
    <property type="term" value="P:lipid catabolic process"/>
    <property type="evidence" value="ECO:0007669"/>
    <property type="project" value="UniProtKB-KW"/>
</dbReference>
<keyword evidence="9" id="KW-0442">Lipid degradation</keyword>
<dbReference type="InterPro" id="IPR001736">
    <property type="entry name" value="PLipase_D/transphosphatidylase"/>
</dbReference>
<keyword evidence="10" id="KW-0443">Lipid metabolism</keyword>
<evidence type="ECO:0000256" key="7">
    <source>
        <dbReference type="ARBA" id="ARBA00022525"/>
    </source>
</evidence>
<dbReference type="GO" id="GO:0016891">
    <property type="term" value="F:RNA endonuclease activity producing 5'-phosphomonoesters, hydrolytic mechanism"/>
    <property type="evidence" value="ECO:0007669"/>
    <property type="project" value="TreeGrafter"/>
</dbReference>
<comment type="similarity">
    <text evidence="4">Belongs to the phospholipase D family.</text>
</comment>
<dbReference type="Proteomes" id="UP000076959">
    <property type="component" value="Unassembled WGS sequence"/>
</dbReference>
<evidence type="ECO:0000256" key="1">
    <source>
        <dbReference type="ARBA" id="ARBA00000798"/>
    </source>
</evidence>
<evidence type="ECO:0000256" key="9">
    <source>
        <dbReference type="ARBA" id="ARBA00022963"/>
    </source>
</evidence>
<evidence type="ECO:0000256" key="2">
    <source>
        <dbReference type="ARBA" id="ARBA00003145"/>
    </source>
</evidence>
<dbReference type="OrthoDB" id="9789376at2"/>
<dbReference type="Pfam" id="PF13091">
    <property type="entry name" value="PLDc_2"/>
    <property type="match status" value="2"/>
</dbReference>
<comment type="caution">
    <text evidence="13">The sequence shown here is derived from an EMBL/GenBank/DDBJ whole genome shotgun (WGS) entry which is preliminary data.</text>
</comment>
<dbReference type="Gene3D" id="3.30.870.10">
    <property type="entry name" value="Endonuclease Chain A"/>
    <property type="match status" value="2"/>
</dbReference>
<dbReference type="GO" id="GO:0004630">
    <property type="term" value="F:phospholipase D activity"/>
    <property type="evidence" value="ECO:0007669"/>
    <property type="project" value="UniProtKB-EC"/>
</dbReference>
<dbReference type="PANTHER" id="PTHR43856">
    <property type="entry name" value="CARDIOLIPIN HYDROLASE"/>
    <property type="match status" value="1"/>
</dbReference>
<evidence type="ECO:0000256" key="10">
    <source>
        <dbReference type="ARBA" id="ARBA00023098"/>
    </source>
</evidence>
<sequence length="627" mass="69925">MGGITRAVAYCNNEVAFIAWDVDEMIPGCLGFDIVRIYPETGERRALSAWVPFEGQHNHGWKEQDTGVWPVQKTNWRDLTLRKRRDRAERRPDNVRVKYEIRPVGRMESGLEPVPVRQKKTYDGPVIPLGYLGPAVETNEIVVTSDYGDVKAAFNNGIIAGQWLRHAIEEQNKAFNKDVLIAEVQDQHSAIREYLSGDLILFLKSMIDRALAEGGQVLLALYELDGPELIDLLIRNKSIVKIILSNSSADRETGEWDKRNAPARATLKAARVEVQNRLFNNRHIGHNKFAVYLDGHGDAQAVMTGSTNWTSLGLCGQTNNSIVIENAGIAEGYRAYWQRLHDDEIEDPDPPSAPGGKNVQGADLRQENQEVVPANLTSSAAQLWFSPNTKAKTRNIKKAPPDLDALFKLMQNAQQAIFFLAFLPARGGLYSIIETARQAGETKPDLLVVGAISDPTAMPGYQAKEAEDGEEDDETPEEAAARKPYVYDARHTHIVRASNLGAGTALGDFEAEILKLGTAIVHDKIVVIDPLSDNCTVVTGSHNLGYKASYENDENMLIIRGDKRLAQAYAVHVLDVYDHYRYRAWQAKNKLEGKPVFSGHIDLNDRWLDRYVNGNKGDVTQYFLNGR</sequence>
<dbReference type="GO" id="GO:0006793">
    <property type="term" value="P:phosphorus metabolic process"/>
    <property type="evidence" value="ECO:0007669"/>
    <property type="project" value="UniProtKB-ARBA"/>
</dbReference>
<dbReference type="EC" id="3.1.4.4" evidence="5"/>